<dbReference type="RefSeq" id="WP_106539764.1">
    <property type="nucleotide sequence ID" value="NZ_PYGE01000028.1"/>
</dbReference>
<evidence type="ECO:0000313" key="3">
    <source>
        <dbReference type="EMBL" id="PSK95758.1"/>
    </source>
</evidence>
<accession>A0A2P8DEY0</accession>
<evidence type="ECO:0000313" key="4">
    <source>
        <dbReference type="Proteomes" id="UP000243528"/>
    </source>
</evidence>
<comment type="caution">
    <text evidence="3">The sequence shown here is derived from an EMBL/GenBank/DDBJ whole genome shotgun (WGS) entry which is preliminary data.</text>
</comment>
<gene>
    <name evidence="3" type="ORF">CLV30_12810</name>
</gene>
<sequence length="189" mass="20557">MTEWIVAGAAVVSALAAVAAVAYAHHQRNAAKESAAAAEQSAKEAGRSADAAERMASIEAARHHHERRPEVEVQFDQWITEHVTAELVIKNLSGTTVPSVLVELIDGDPVAGFGDEQPRERSYEVVDLEPGVPHQVPFTSVHIGVWEKAIVPFRVTVSSDGQPWEPWLVDAKLPLPRAKIVTSVPKRVR</sequence>
<proteinExistence type="predicted"/>
<evidence type="ECO:0000256" key="1">
    <source>
        <dbReference type="SAM" id="MobiDB-lite"/>
    </source>
</evidence>
<dbReference type="Proteomes" id="UP000243528">
    <property type="component" value="Unassembled WGS sequence"/>
</dbReference>
<keyword evidence="4" id="KW-1185">Reference proteome</keyword>
<feature type="region of interest" description="Disordered" evidence="1">
    <location>
        <begin position="34"/>
        <end position="54"/>
    </location>
</feature>
<evidence type="ECO:0000256" key="2">
    <source>
        <dbReference type="SAM" id="SignalP"/>
    </source>
</evidence>
<feature type="chain" id="PRO_5015105803" description="Secreted protein" evidence="2">
    <location>
        <begin position="25"/>
        <end position="189"/>
    </location>
</feature>
<organism evidence="3 4">
    <name type="scientific">Haloactinopolyspora alba</name>
    <dbReference type="NCBI Taxonomy" id="648780"/>
    <lineage>
        <taxon>Bacteria</taxon>
        <taxon>Bacillati</taxon>
        <taxon>Actinomycetota</taxon>
        <taxon>Actinomycetes</taxon>
        <taxon>Jiangellales</taxon>
        <taxon>Jiangellaceae</taxon>
        <taxon>Haloactinopolyspora</taxon>
    </lineage>
</organism>
<reference evidence="3 4" key="1">
    <citation type="submission" date="2018-03" db="EMBL/GenBank/DDBJ databases">
        <title>Genomic Encyclopedia of Archaeal and Bacterial Type Strains, Phase II (KMG-II): from individual species to whole genera.</title>
        <authorList>
            <person name="Goeker M."/>
        </authorList>
    </citation>
    <scope>NUCLEOTIDE SEQUENCE [LARGE SCALE GENOMIC DNA]</scope>
    <source>
        <strain evidence="3 4">DSM 45211</strain>
    </source>
</reference>
<keyword evidence="2" id="KW-0732">Signal</keyword>
<feature type="signal peptide" evidence="2">
    <location>
        <begin position="1"/>
        <end position="24"/>
    </location>
</feature>
<protein>
    <recommendedName>
        <fullName evidence="5">Secreted protein</fullName>
    </recommendedName>
</protein>
<dbReference type="EMBL" id="PYGE01000028">
    <property type="protein sequence ID" value="PSK95758.1"/>
    <property type="molecule type" value="Genomic_DNA"/>
</dbReference>
<evidence type="ECO:0008006" key="5">
    <source>
        <dbReference type="Google" id="ProtNLM"/>
    </source>
</evidence>
<feature type="compositionally biased region" description="Basic and acidic residues" evidence="1">
    <location>
        <begin position="41"/>
        <end position="53"/>
    </location>
</feature>
<name>A0A2P8DEY0_9ACTN</name>
<dbReference type="AlphaFoldDB" id="A0A2P8DEY0"/>